<protein>
    <submittedName>
        <fullName evidence="1">Uncharacterized protein</fullName>
    </submittedName>
</protein>
<gene>
    <name evidence="1" type="ORF">AVEN_172358_1</name>
</gene>
<accession>A0A4Y2RL34</accession>
<feature type="non-terminal residue" evidence="1">
    <location>
        <position position="40"/>
    </location>
</feature>
<comment type="caution">
    <text evidence="1">The sequence shown here is derived from an EMBL/GenBank/DDBJ whole genome shotgun (WGS) entry which is preliminary data.</text>
</comment>
<reference evidence="1 2" key="1">
    <citation type="journal article" date="2019" name="Sci. Rep.">
        <title>Orb-weaving spider Araneus ventricosus genome elucidates the spidroin gene catalogue.</title>
        <authorList>
            <person name="Kono N."/>
            <person name="Nakamura H."/>
            <person name="Ohtoshi R."/>
            <person name="Moran D.A.P."/>
            <person name="Shinohara A."/>
            <person name="Yoshida Y."/>
            <person name="Fujiwara M."/>
            <person name="Mori M."/>
            <person name="Tomita M."/>
            <person name="Arakawa K."/>
        </authorList>
    </citation>
    <scope>NUCLEOTIDE SEQUENCE [LARGE SCALE GENOMIC DNA]</scope>
</reference>
<name>A0A4Y2RL34_ARAVE</name>
<sequence length="40" mass="4589">MDELKNGMVGSATTPFAWSRVIVNDGLNKRRKEREEIIVQ</sequence>
<organism evidence="1 2">
    <name type="scientific">Araneus ventricosus</name>
    <name type="common">Orbweaver spider</name>
    <name type="synonym">Epeira ventricosa</name>
    <dbReference type="NCBI Taxonomy" id="182803"/>
    <lineage>
        <taxon>Eukaryota</taxon>
        <taxon>Metazoa</taxon>
        <taxon>Ecdysozoa</taxon>
        <taxon>Arthropoda</taxon>
        <taxon>Chelicerata</taxon>
        <taxon>Arachnida</taxon>
        <taxon>Araneae</taxon>
        <taxon>Araneomorphae</taxon>
        <taxon>Entelegynae</taxon>
        <taxon>Araneoidea</taxon>
        <taxon>Araneidae</taxon>
        <taxon>Araneus</taxon>
    </lineage>
</organism>
<evidence type="ECO:0000313" key="1">
    <source>
        <dbReference type="EMBL" id="GBN76484.1"/>
    </source>
</evidence>
<proteinExistence type="predicted"/>
<evidence type="ECO:0000313" key="2">
    <source>
        <dbReference type="Proteomes" id="UP000499080"/>
    </source>
</evidence>
<keyword evidence="2" id="KW-1185">Reference proteome</keyword>
<dbReference type="AlphaFoldDB" id="A0A4Y2RL34"/>
<dbReference type="Proteomes" id="UP000499080">
    <property type="component" value="Unassembled WGS sequence"/>
</dbReference>
<dbReference type="EMBL" id="BGPR01145827">
    <property type="protein sequence ID" value="GBN76484.1"/>
    <property type="molecule type" value="Genomic_DNA"/>
</dbReference>